<reference evidence="7 8" key="1">
    <citation type="submission" date="2021-06" db="EMBL/GenBank/DDBJ databases">
        <authorList>
            <person name="Palmer J.M."/>
        </authorList>
    </citation>
    <scope>NUCLEOTIDE SEQUENCE [LARGE SCALE GENOMIC DNA]</scope>
    <source>
        <strain evidence="7 8">MEX-2019</strain>
        <tissue evidence="7">Muscle</tissue>
    </source>
</reference>
<dbReference type="Gene3D" id="3.60.40.10">
    <property type="entry name" value="PPM-type phosphatase domain"/>
    <property type="match status" value="1"/>
</dbReference>
<dbReference type="GO" id="GO:0046983">
    <property type="term" value="F:protein dimerization activity"/>
    <property type="evidence" value="ECO:0007669"/>
    <property type="project" value="InterPro"/>
</dbReference>
<evidence type="ECO:0000256" key="3">
    <source>
        <dbReference type="ARBA" id="ARBA00023163"/>
    </source>
</evidence>
<evidence type="ECO:0000313" key="8">
    <source>
        <dbReference type="Proteomes" id="UP001311232"/>
    </source>
</evidence>
<organism evidence="7 8">
    <name type="scientific">Crenichthys baileyi</name>
    <name type="common">White River springfish</name>
    <dbReference type="NCBI Taxonomy" id="28760"/>
    <lineage>
        <taxon>Eukaryota</taxon>
        <taxon>Metazoa</taxon>
        <taxon>Chordata</taxon>
        <taxon>Craniata</taxon>
        <taxon>Vertebrata</taxon>
        <taxon>Euteleostomi</taxon>
        <taxon>Actinopterygii</taxon>
        <taxon>Neopterygii</taxon>
        <taxon>Teleostei</taxon>
        <taxon>Neoteleostei</taxon>
        <taxon>Acanthomorphata</taxon>
        <taxon>Ovalentaria</taxon>
        <taxon>Atherinomorphae</taxon>
        <taxon>Cyprinodontiformes</taxon>
        <taxon>Goodeidae</taxon>
        <taxon>Crenichthys</taxon>
    </lineage>
</organism>
<dbReference type="FunFam" id="4.10.280.10:FF:000015">
    <property type="entry name" value="T-cell acute lymphocytic leukemia 1"/>
    <property type="match status" value="1"/>
</dbReference>
<evidence type="ECO:0000256" key="5">
    <source>
        <dbReference type="SAM" id="MobiDB-lite"/>
    </source>
</evidence>
<evidence type="ECO:0000256" key="1">
    <source>
        <dbReference type="ARBA" id="ARBA00023015"/>
    </source>
</evidence>
<dbReference type="InterPro" id="IPR011598">
    <property type="entry name" value="bHLH_dom"/>
</dbReference>
<keyword evidence="2" id="KW-0238">DNA-binding</keyword>
<dbReference type="PROSITE" id="PS50888">
    <property type="entry name" value="BHLH"/>
    <property type="match status" value="1"/>
</dbReference>
<dbReference type="Proteomes" id="UP001311232">
    <property type="component" value="Unassembled WGS sequence"/>
</dbReference>
<keyword evidence="1" id="KW-0805">Transcription regulation</keyword>
<dbReference type="EMBL" id="JAHHUM010002360">
    <property type="protein sequence ID" value="KAK5604237.1"/>
    <property type="molecule type" value="Genomic_DNA"/>
</dbReference>
<dbReference type="GO" id="GO:0000981">
    <property type="term" value="F:DNA-binding transcription factor activity, RNA polymerase II-specific"/>
    <property type="evidence" value="ECO:0007669"/>
    <property type="project" value="InterPro"/>
</dbReference>
<keyword evidence="3" id="KW-0804">Transcription</keyword>
<dbReference type="AlphaFoldDB" id="A0AAV9R6W7"/>
<dbReference type="Gene3D" id="4.10.280.10">
    <property type="entry name" value="Helix-loop-helix DNA-binding domain"/>
    <property type="match status" value="1"/>
</dbReference>
<keyword evidence="8" id="KW-1185">Reference proteome</keyword>
<dbReference type="GO" id="GO:0000978">
    <property type="term" value="F:RNA polymerase II cis-regulatory region sequence-specific DNA binding"/>
    <property type="evidence" value="ECO:0007669"/>
    <property type="project" value="TreeGrafter"/>
</dbReference>
<dbReference type="SUPFAM" id="SSF81606">
    <property type="entry name" value="PP2C-like"/>
    <property type="match status" value="1"/>
</dbReference>
<dbReference type="InterPro" id="IPR000222">
    <property type="entry name" value="PP2C_BS"/>
</dbReference>
<proteinExistence type="predicted"/>
<dbReference type="PROSITE" id="PS01032">
    <property type="entry name" value="PPM_1"/>
    <property type="match status" value="1"/>
</dbReference>
<accession>A0AAV9R6W7</accession>
<feature type="region of interest" description="Disordered" evidence="5">
    <location>
        <begin position="396"/>
        <end position="429"/>
    </location>
</feature>
<protein>
    <recommendedName>
        <fullName evidence="4">Stem cell protein</fullName>
    </recommendedName>
</protein>
<evidence type="ECO:0000256" key="4">
    <source>
        <dbReference type="ARBA" id="ARBA00075195"/>
    </source>
</evidence>
<dbReference type="PANTHER" id="PTHR13864:SF25">
    <property type="entry name" value="PROTEIN LYL-1-LIKE ISOFORM X1-RELATED"/>
    <property type="match status" value="1"/>
</dbReference>
<evidence type="ECO:0000259" key="6">
    <source>
        <dbReference type="PROSITE" id="PS50888"/>
    </source>
</evidence>
<dbReference type="InterPro" id="IPR040238">
    <property type="entry name" value="TAL-like"/>
</dbReference>
<sequence length="506" mass="55895">MSSLLDDVTVLTPQYLPFVQRFASARSCAHLSSPTIWASGFQRWDVGDLLSPLAAVQGGEDRTKISARVTDRVACWFSTRCLASKRSVRSEAQEKPANLREADGVNCAKRGGGSQTAVRLRVMIGDTMTLLSLLGRIMRYFLLRPETLFLLCISLALWSYFFHTDEVKTIVKSSRDAVKMVKGKVAEMMQNDRLGGLSVLDAEFSKTWDFKNNNVAVYSIQGRRDHMEDRFEVLTDITNKSHPSIFGIFDGHGGEVLPPPLPLPPPHRDNARMVQLSPNAFPVPARAMLYNLAQPLAAINSLGGESEQYSMYPSNRVKRRPAPYEVELDEAGQPKIVRRIFTNSRERWRQQNVNGAFAELRKLIPTHPPDKKLSKNEILRLAMKYISFLSNLLEDQDGGRNVGSTTDGDTGLLVGVPTHDGGPQGVPHQETVVGLARDDLLETMSPGSSCGSLPDGDAEGSPESFTEDQDSPPATRTLTTSRGPSLHLAARDLRRNGRPLDGSTRR</sequence>
<gene>
    <name evidence="7" type="ORF">CRENBAI_020748</name>
</gene>
<dbReference type="PANTHER" id="PTHR13864">
    <property type="entry name" value="T-CELL ACUTE LYMPHOCYTIC LEUKEMIA/STEM CELL LEUKEMIA-RELATED"/>
    <property type="match status" value="1"/>
</dbReference>
<dbReference type="SUPFAM" id="SSF47459">
    <property type="entry name" value="HLH, helix-loop-helix DNA-binding domain"/>
    <property type="match status" value="1"/>
</dbReference>
<dbReference type="GO" id="GO:0043169">
    <property type="term" value="F:cation binding"/>
    <property type="evidence" value="ECO:0007669"/>
    <property type="project" value="InterPro"/>
</dbReference>
<feature type="compositionally biased region" description="Polar residues" evidence="5">
    <location>
        <begin position="472"/>
        <end position="483"/>
    </location>
</feature>
<dbReference type="SMART" id="SM00353">
    <property type="entry name" value="HLH"/>
    <property type="match status" value="1"/>
</dbReference>
<dbReference type="CDD" id="cd19706">
    <property type="entry name" value="bHLH_TS_TAL1"/>
    <property type="match status" value="1"/>
</dbReference>
<dbReference type="Pfam" id="PF00010">
    <property type="entry name" value="HLH"/>
    <property type="match status" value="1"/>
</dbReference>
<evidence type="ECO:0000256" key="2">
    <source>
        <dbReference type="ARBA" id="ARBA00023125"/>
    </source>
</evidence>
<feature type="region of interest" description="Disordered" evidence="5">
    <location>
        <begin position="442"/>
        <end position="506"/>
    </location>
</feature>
<feature type="compositionally biased region" description="Acidic residues" evidence="5">
    <location>
        <begin position="456"/>
        <end position="470"/>
    </location>
</feature>
<dbReference type="InterPro" id="IPR036638">
    <property type="entry name" value="HLH_DNA-bd_sf"/>
</dbReference>
<comment type="caution">
    <text evidence="7">The sequence shown here is derived from an EMBL/GenBank/DDBJ whole genome shotgun (WGS) entry which is preliminary data.</text>
</comment>
<dbReference type="InterPro" id="IPR036457">
    <property type="entry name" value="PPM-type-like_dom_sf"/>
</dbReference>
<name>A0AAV9R6W7_9TELE</name>
<feature type="domain" description="BHLH" evidence="6">
    <location>
        <begin position="337"/>
        <end position="389"/>
    </location>
</feature>
<evidence type="ECO:0000313" key="7">
    <source>
        <dbReference type="EMBL" id="KAK5604237.1"/>
    </source>
</evidence>